<dbReference type="AlphaFoldDB" id="A0A2I4EQP7"/>
<dbReference type="PANTHER" id="PTHR33470:SF4">
    <property type="entry name" value="OS01G0164025 PROTEIN"/>
    <property type="match status" value="1"/>
</dbReference>
<dbReference type="GO" id="GO:0009826">
    <property type="term" value="P:unidimensional cell growth"/>
    <property type="evidence" value="ECO:0000318"/>
    <property type="project" value="GO_Central"/>
</dbReference>
<sequence>MASSQLLILLSLFMLLQLAFPSITAAEQEKKIDVVVEGMVYCQSCEQAGTWSLLGAKPIPAAKVSVVCKNHQDQVSYYKVFETDGNGYFYAQFKGFKMSQCLLEHPLQACHVKPVSSPLQNCNHLTNVNYGLYGSTLRYETKKLLGSNYEAVIYAAGPLAFWPDHCPLPSHV</sequence>
<dbReference type="GO" id="GO:0071944">
    <property type="term" value="C:cell periphery"/>
    <property type="evidence" value="ECO:0000318"/>
    <property type="project" value="GO_Central"/>
</dbReference>
<evidence type="ECO:0000313" key="1">
    <source>
        <dbReference type="Proteomes" id="UP000235220"/>
    </source>
</evidence>
<organism evidence="1 2">
    <name type="scientific">Juglans regia</name>
    <name type="common">English walnut</name>
    <dbReference type="NCBI Taxonomy" id="51240"/>
    <lineage>
        <taxon>Eukaryota</taxon>
        <taxon>Viridiplantae</taxon>
        <taxon>Streptophyta</taxon>
        <taxon>Embryophyta</taxon>
        <taxon>Tracheophyta</taxon>
        <taxon>Spermatophyta</taxon>
        <taxon>Magnoliopsida</taxon>
        <taxon>eudicotyledons</taxon>
        <taxon>Gunneridae</taxon>
        <taxon>Pentapetalae</taxon>
        <taxon>rosids</taxon>
        <taxon>fabids</taxon>
        <taxon>Fagales</taxon>
        <taxon>Juglandaceae</taxon>
        <taxon>Juglans</taxon>
    </lineage>
</organism>
<dbReference type="PANTHER" id="PTHR33470">
    <property type="entry name" value="OS01G0164075 PROTEIN"/>
    <property type="match status" value="1"/>
</dbReference>
<dbReference type="GO" id="GO:0048767">
    <property type="term" value="P:root hair elongation"/>
    <property type="evidence" value="ECO:0000318"/>
    <property type="project" value="GO_Central"/>
</dbReference>
<reference evidence="2" key="1">
    <citation type="submission" date="2025-08" db="UniProtKB">
        <authorList>
            <consortium name="RefSeq"/>
        </authorList>
    </citation>
    <scope>IDENTIFICATION</scope>
    <source>
        <tissue evidence="2">Leaves</tissue>
    </source>
</reference>
<dbReference type="GeneID" id="108991795"/>
<dbReference type="STRING" id="51240.A0A2I4EQP7"/>
<dbReference type="Gramene" id="Jr07_38240_p1">
    <property type="protein sequence ID" value="cds.Jr07_38240_p1"/>
    <property type="gene ID" value="Jr07_38240"/>
</dbReference>
<gene>
    <name evidence="2" type="primary">LOC108991795</name>
</gene>
<evidence type="ECO:0000313" key="2">
    <source>
        <dbReference type="RefSeq" id="XP_018821721.1"/>
    </source>
</evidence>
<dbReference type="OrthoDB" id="1936190at2759"/>
<proteinExistence type="predicted"/>
<dbReference type="FunCoup" id="A0A2I4EQP7">
    <property type="interactions" value="385"/>
</dbReference>
<accession>A0A2I4EQP7</accession>
<dbReference type="KEGG" id="jre:108991795"/>
<name>A0A2I4EQP7_JUGRE</name>
<dbReference type="Proteomes" id="UP000235220">
    <property type="component" value="Chromosome 7"/>
</dbReference>
<keyword evidence="1" id="KW-1185">Reference proteome</keyword>
<dbReference type="RefSeq" id="XP_018821721.1">
    <property type="nucleotide sequence ID" value="XM_018966176.1"/>
</dbReference>
<dbReference type="Pfam" id="PF01190">
    <property type="entry name" value="Pollen_Ole_e_1"/>
    <property type="match status" value="1"/>
</dbReference>
<protein>
    <submittedName>
        <fullName evidence="2">Non-classical arabinogalactan protein 30</fullName>
    </submittedName>
</protein>